<feature type="region of interest" description="Disordered" evidence="8">
    <location>
        <begin position="577"/>
        <end position="602"/>
    </location>
</feature>
<name>A0A8J6LPW9_TENMO</name>
<keyword evidence="11" id="KW-1185">Reference proteome</keyword>
<dbReference type="InterPro" id="IPR000477">
    <property type="entry name" value="RT_dom"/>
</dbReference>
<keyword evidence="4" id="KW-0540">Nuclease</keyword>
<evidence type="ECO:0000313" key="10">
    <source>
        <dbReference type="EMBL" id="KAH0821031.1"/>
    </source>
</evidence>
<dbReference type="Gene3D" id="3.10.20.370">
    <property type="match status" value="1"/>
</dbReference>
<dbReference type="SUPFAM" id="SSF56672">
    <property type="entry name" value="DNA/RNA polymerases"/>
    <property type="match status" value="1"/>
</dbReference>
<keyword evidence="7" id="KW-0511">Multifunctional enzyme</keyword>
<dbReference type="InterPro" id="IPR050951">
    <property type="entry name" value="Retrovirus_Pol_polyprotein"/>
</dbReference>
<evidence type="ECO:0000256" key="5">
    <source>
        <dbReference type="ARBA" id="ARBA00022759"/>
    </source>
</evidence>
<organism evidence="10 11">
    <name type="scientific">Tenebrio molitor</name>
    <name type="common">Yellow mealworm beetle</name>
    <dbReference type="NCBI Taxonomy" id="7067"/>
    <lineage>
        <taxon>Eukaryota</taxon>
        <taxon>Metazoa</taxon>
        <taxon>Ecdysozoa</taxon>
        <taxon>Arthropoda</taxon>
        <taxon>Hexapoda</taxon>
        <taxon>Insecta</taxon>
        <taxon>Pterygota</taxon>
        <taxon>Neoptera</taxon>
        <taxon>Endopterygota</taxon>
        <taxon>Coleoptera</taxon>
        <taxon>Polyphaga</taxon>
        <taxon>Cucujiformia</taxon>
        <taxon>Tenebrionidae</taxon>
        <taxon>Tenebrio</taxon>
    </lineage>
</organism>
<proteinExistence type="predicted"/>
<sequence>MSSLYLWPVMLPSATTTGSIEKEARVKSLKPFFSYREVPALALSPYHLPLHKKPTSSSSTNRGVPALGVIDQPPLIPAAVNKGSLRWHHRPATPRLTAPARHRRRFQTLGGPEWTPSPPWRFTLLALRPPGAPLRRQGHLPVIRGAQPVGLLDKAVKTNPRKMPMTLRSKPEPSAETPETTPTEPPVEAPTEEPPAREEPPIAIPPIAISQIATQPISTPQIATPPITTPPIATTPFATQPPSTATMTSESSQMVQLMAAMMELLQRNAALIAATQPQPPAPVYHPEELLRMFAGEPQDDPEVFITEVEAYFQQVGECKLTPRHRLLVAHRQLRGDVAKQNKYYRDEDASVEELWVRLRRDYGTETQFTRLLTAFTGATFRQNEPLGEFVSRQSKLYRRLFPGSPESRIVRELVQQMPSSVRSILAVGKYNSIADFVETATNVISWAGADEKKKKASENWRRAAVTSPTQPDASSELQAALDTRASANFINGRIVKPQTRRRTTAQLAGEDSTITSTGSATLKVTIGDQTYIEEFLVIDQLSVDVILGDPWLRHAHVTLDYGLRCAHHGTTQRSTTYWTGRQLPPTGVNPCPGNAGRGSNRTFRERPLFSGSACDGTVRFCTDYRKLNLLTEDEAAPLPKISDALREFGSATVFSAIDLKSGYWQIPMDKASKHLTAFATPNGATYQYRVMPFRLKNAPATFQKLMTRVLEGHLGKFAHVYLDDIIIFSRDHREHLVHLRLILERLQEYGLRCATEKCRFGVTELPYLSHVVGGNHNRPQPKHLEQIRSAPTPTTRKQLQSFLGLANWVRDYVPRFAELAAPITDLLNKKCRYRWTEEAQQAFEALKEAMSRPLHLHRPDPGNRFFLQTDASGVGIAAVLYQEEEDRHLVIFHASAKLNQTQQKYHINEQECLAIVWAVRRYRAYLEDQEFTLRTDNKALLWLNTAKNSNAKLTRDGRCRLCHCRRVDNYVNVDKLGAVNNVNNVDNVKKVEFPTILGLHPDDKDISPSLLEICPPIYSNSILTVKCTANRKETINCTDALDGTIAHFRCASFYEDSRLARPTAVCTAGKWSESVPDCRPVCGKISKTRHPALIVGGRVSKKRQFPWQADLYHSVNQSLLCGGTLLNERVILSGKFFMV</sequence>
<accession>A0A8J6LPW9</accession>
<dbReference type="InterPro" id="IPR001254">
    <property type="entry name" value="Trypsin_dom"/>
</dbReference>
<evidence type="ECO:0000259" key="9">
    <source>
        <dbReference type="PROSITE" id="PS50878"/>
    </source>
</evidence>
<dbReference type="Gene3D" id="3.10.10.10">
    <property type="entry name" value="HIV Type 1 Reverse Transcriptase, subunit A, domain 1"/>
    <property type="match status" value="1"/>
</dbReference>
<evidence type="ECO:0000256" key="6">
    <source>
        <dbReference type="ARBA" id="ARBA00022918"/>
    </source>
</evidence>
<keyword evidence="3" id="KW-0548">Nucleotidyltransferase</keyword>
<dbReference type="CDD" id="cd01647">
    <property type="entry name" value="RT_LTR"/>
    <property type="match status" value="1"/>
</dbReference>
<dbReference type="Gene3D" id="3.30.70.270">
    <property type="match status" value="2"/>
</dbReference>
<dbReference type="GO" id="GO:0004252">
    <property type="term" value="F:serine-type endopeptidase activity"/>
    <property type="evidence" value="ECO:0007669"/>
    <property type="project" value="InterPro"/>
</dbReference>
<dbReference type="Pfam" id="PF00089">
    <property type="entry name" value="Trypsin"/>
    <property type="match status" value="1"/>
</dbReference>
<comment type="caution">
    <text evidence="10">The sequence shown here is derived from an EMBL/GenBank/DDBJ whole genome shotgun (WGS) entry which is preliminary data.</text>
</comment>
<dbReference type="EC" id="2.7.7.49" evidence="1"/>
<evidence type="ECO:0000256" key="4">
    <source>
        <dbReference type="ARBA" id="ARBA00022722"/>
    </source>
</evidence>
<evidence type="ECO:0000313" key="11">
    <source>
        <dbReference type="Proteomes" id="UP000719412"/>
    </source>
</evidence>
<dbReference type="GO" id="GO:0004519">
    <property type="term" value="F:endonuclease activity"/>
    <property type="evidence" value="ECO:0007669"/>
    <property type="project" value="UniProtKB-KW"/>
</dbReference>
<dbReference type="Pfam" id="PF17919">
    <property type="entry name" value="RT_RNaseH_2"/>
    <property type="match status" value="1"/>
</dbReference>
<dbReference type="InterPro" id="IPR043504">
    <property type="entry name" value="Peptidase_S1_PA_chymotrypsin"/>
</dbReference>
<reference evidence="10" key="1">
    <citation type="journal article" date="2020" name="J Insects Food Feed">
        <title>The yellow mealworm (Tenebrio molitor) genome: a resource for the emerging insects as food and feed industry.</title>
        <authorList>
            <person name="Eriksson T."/>
            <person name="Andere A."/>
            <person name="Kelstrup H."/>
            <person name="Emery V."/>
            <person name="Picard C."/>
        </authorList>
    </citation>
    <scope>NUCLEOTIDE SEQUENCE</scope>
    <source>
        <strain evidence="10">Stoneville</strain>
        <tissue evidence="10">Whole head</tissue>
    </source>
</reference>
<evidence type="ECO:0000256" key="3">
    <source>
        <dbReference type="ARBA" id="ARBA00022695"/>
    </source>
</evidence>
<dbReference type="InterPro" id="IPR041577">
    <property type="entry name" value="RT_RNaseH_2"/>
</dbReference>
<evidence type="ECO:0000256" key="8">
    <source>
        <dbReference type="SAM" id="MobiDB-lite"/>
    </source>
</evidence>
<keyword evidence="5" id="KW-0255">Endonuclease</keyword>
<keyword evidence="6" id="KW-0695">RNA-directed DNA polymerase</keyword>
<dbReference type="Pfam" id="PF00078">
    <property type="entry name" value="RVT_1"/>
    <property type="match status" value="1"/>
</dbReference>
<dbReference type="GO" id="GO:0003964">
    <property type="term" value="F:RNA-directed DNA polymerase activity"/>
    <property type="evidence" value="ECO:0007669"/>
    <property type="project" value="UniProtKB-KW"/>
</dbReference>
<dbReference type="InterPro" id="IPR009003">
    <property type="entry name" value="Peptidase_S1_PA"/>
</dbReference>
<dbReference type="CDD" id="cd00303">
    <property type="entry name" value="retropepsin_like"/>
    <property type="match status" value="1"/>
</dbReference>
<feature type="compositionally biased region" description="Low complexity" evidence="8">
    <location>
        <begin position="172"/>
        <end position="182"/>
    </location>
</feature>
<evidence type="ECO:0000256" key="7">
    <source>
        <dbReference type="ARBA" id="ARBA00023268"/>
    </source>
</evidence>
<dbReference type="PROSITE" id="PS50878">
    <property type="entry name" value="RT_POL"/>
    <property type="match status" value="1"/>
</dbReference>
<keyword evidence="2" id="KW-0808">Transferase</keyword>
<dbReference type="SUPFAM" id="SSF50494">
    <property type="entry name" value="Trypsin-like serine proteases"/>
    <property type="match status" value="1"/>
</dbReference>
<dbReference type="AlphaFoldDB" id="A0A8J6LPW9"/>
<feature type="domain" description="Reverse transcriptase" evidence="9">
    <location>
        <begin position="592"/>
        <end position="772"/>
    </location>
</feature>
<dbReference type="Proteomes" id="UP000719412">
    <property type="component" value="Unassembled WGS sequence"/>
</dbReference>
<dbReference type="CDD" id="cd09274">
    <property type="entry name" value="RNase_HI_RT_Ty3"/>
    <property type="match status" value="1"/>
</dbReference>
<evidence type="ECO:0000256" key="2">
    <source>
        <dbReference type="ARBA" id="ARBA00022679"/>
    </source>
</evidence>
<protein>
    <recommendedName>
        <fullName evidence="1">RNA-directed DNA polymerase</fullName>
        <ecNumber evidence="1">2.7.7.49</ecNumber>
    </recommendedName>
</protein>
<reference evidence="10" key="2">
    <citation type="submission" date="2021-08" db="EMBL/GenBank/DDBJ databases">
        <authorList>
            <person name="Eriksson T."/>
        </authorList>
    </citation>
    <scope>NUCLEOTIDE SEQUENCE</scope>
    <source>
        <strain evidence="10">Stoneville</strain>
        <tissue evidence="10">Whole head</tissue>
    </source>
</reference>
<dbReference type="SUPFAM" id="SSF50630">
    <property type="entry name" value="Acid proteases"/>
    <property type="match status" value="1"/>
</dbReference>
<dbReference type="EMBL" id="JABDTM020009532">
    <property type="protein sequence ID" value="KAH0821031.1"/>
    <property type="molecule type" value="Genomic_DNA"/>
</dbReference>
<dbReference type="Gene3D" id="2.40.70.10">
    <property type="entry name" value="Acid Proteases"/>
    <property type="match status" value="1"/>
</dbReference>
<dbReference type="FunFam" id="3.30.70.270:FF:000020">
    <property type="entry name" value="Transposon Tf2-6 polyprotein-like Protein"/>
    <property type="match status" value="1"/>
</dbReference>
<dbReference type="InterPro" id="IPR043502">
    <property type="entry name" value="DNA/RNA_pol_sf"/>
</dbReference>
<dbReference type="PANTHER" id="PTHR37984">
    <property type="entry name" value="PROTEIN CBG26694"/>
    <property type="match status" value="1"/>
</dbReference>
<feature type="region of interest" description="Disordered" evidence="8">
    <location>
        <begin position="157"/>
        <end position="201"/>
    </location>
</feature>
<keyword evidence="5" id="KW-0378">Hydrolase</keyword>
<dbReference type="InterPro" id="IPR021109">
    <property type="entry name" value="Peptidase_aspartic_dom_sf"/>
</dbReference>
<dbReference type="GO" id="GO:0006508">
    <property type="term" value="P:proteolysis"/>
    <property type="evidence" value="ECO:0007669"/>
    <property type="project" value="InterPro"/>
</dbReference>
<dbReference type="Gene3D" id="2.40.10.10">
    <property type="entry name" value="Trypsin-like serine proteases"/>
    <property type="match status" value="1"/>
</dbReference>
<dbReference type="PANTHER" id="PTHR37984:SF5">
    <property type="entry name" value="PROTEIN NYNRIN-LIKE"/>
    <property type="match status" value="1"/>
</dbReference>
<dbReference type="FunFam" id="3.10.20.370:FF:000001">
    <property type="entry name" value="Retrovirus-related Pol polyprotein from transposon 17.6-like protein"/>
    <property type="match status" value="1"/>
</dbReference>
<dbReference type="InterPro" id="IPR043128">
    <property type="entry name" value="Rev_trsase/Diguanyl_cyclase"/>
</dbReference>
<gene>
    <name evidence="10" type="ORF">GEV33_001760</name>
</gene>
<evidence type="ECO:0000256" key="1">
    <source>
        <dbReference type="ARBA" id="ARBA00012493"/>
    </source>
</evidence>